<evidence type="ECO:0000256" key="16">
    <source>
        <dbReference type="SAM" id="Phobius"/>
    </source>
</evidence>
<comment type="subcellular location">
    <subcellularLocation>
        <location evidence="1">Membrane</location>
        <topology evidence="1">Multi-pass membrane protein</topology>
    </subcellularLocation>
</comment>
<keyword evidence="8 13" id="KW-0472">Membrane</keyword>
<dbReference type="RefSeq" id="XP_011087613.1">
    <property type="nucleotide sequence ID" value="XM_011089311.2"/>
</dbReference>
<dbReference type="Pfam" id="PF00060">
    <property type="entry name" value="Lig_chan"/>
    <property type="match status" value="1"/>
</dbReference>
<dbReference type="CDD" id="cd19990">
    <property type="entry name" value="PBP1_GABAb_receptor_plant"/>
    <property type="match status" value="1"/>
</dbReference>
<evidence type="ECO:0000256" key="12">
    <source>
        <dbReference type="ARBA" id="ARBA00023303"/>
    </source>
</evidence>
<evidence type="ECO:0000313" key="20">
    <source>
        <dbReference type="Proteomes" id="UP000504604"/>
    </source>
</evidence>
<dbReference type="PANTHER" id="PTHR18966">
    <property type="entry name" value="IONOTROPIC GLUTAMATE RECEPTOR"/>
    <property type="match status" value="1"/>
</dbReference>
<keyword evidence="11 13" id="KW-1071">Ligand-gated ion channel</keyword>
<dbReference type="Gene3D" id="1.10.287.70">
    <property type="match status" value="1"/>
</dbReference>
<dbReference type="SMART" id="SM00062">
    <property type="entry name" value="PBPb"/>
    <property type="match status" value="1"/>
</dbReference>
<accession>A0A6I9TS56</accession>
<dbReference type="GO" id="GO:0015276">
    <property type="term" value="F:ligand-gated monoatomic ion channel activity"/>
    <property type="evidence" value="ECO:0007669"/>
    <property type="project" value="InterPro"/>
</dbReference>
<dbReference type="Gene3D" id="3.40.50.2300">
    <property type="match status" value="2"/>
</dbReference>
<evidence type="ECO:0000256" key="11">
    <source>
        <dbReference type="ARBA" id="ARBA00023286"/>
    </source>
</evidence>
<keyword evidence="4 16" id="KW-0812">Transmembrane</keyword>
<feature type="transmembrane region" description="Helical" evidence="16">
    <location>
        <begin position="646"/>
        <end position="664"/>
    </location>
</feature>
<dbReference type="InterPro" id="IPR015683">
    <property type="entry name" value="Ionotropic_Glu_rcpt"/>
</dbReference>
<keyword evidence="9 13" id="KW-0675">Receptor</keyword>
<dbReference type="AlphaFoldDB" id="A0A6I9TS56"/>
<dbReference type="Pfam" id="PF10613">
    <property type="entry name" value="Lig_chan-Glu_bd"/>
    <property type="match status" value="1"/>
</dbReference>
<dbReference type="GO" id="GO:0007165">
    <property type="term" value="P:signal transduction"/>
    <property type="evidence" value="ECO:0007669"/>
    <property type="project" value="UniProtKB-ARBA"/>
</dbReference>
<protein>
    <recommendedName>
        <fullName evidence="13">Glutamate receptor</fullName>
    </recommendedName>
</protein>
<comment type="similarity">
    <text evidence="2 13">Belongs to the glutamate-gated ion channel (TC 1.A.10.1) family.</text>
</comment>
<evidence type="ECO:0000256" key="2">
    <source>
        <dbReference type="ARBA" id="ARBA00008685"/>
    </source>
</evidence>
<dbReference type="OrthoDB" id="5984008at2759"/>
<dbReference type="GO" id="GO:0016020">
    <property type="term" value="C:membrane"/>
    <property type="evidence" value="ECO:0007669"/>
    <property type="project" value="UniProtKB-SubCell"/>
</dbReference>
<organism evidence="20 21">
    <name type="scientific">Sesamum indicum</name>
    <name type="common">Oriental sesame</name>
    <name type="synonym">Sesamum orientale</name>
    <dbReference type="NCBI Taxonomy" id="4182"/>
    <lineage>
        <taxon>Eukaryota</taxon>
        <taxon>Viridiplantae</taxon>
        <taxon>Streptophyta</taxon>
        <taxon>Embryophyta</taxon>
        <taxon>Tracheophyta</taxon>
        <taxon>Spermatophyta</taxon>
        <taxon>Magnoliopsida</taxon>
        <taxon>eudicotyledons</taxon>
        <taxon>Gunneridae</taxon>
        <taxon>Pentapetalae</taxon>
        <taxon>asterids</taxon>
        <taxon>lamiids</taxon>
        <taxon>Lamiales</taxon>
        <taxon>Pedaliaceae</taxon>
        <taxon>Sesamum</taxon>
    </lineage>
</organism>
<comment type="function">
    <text evidence="13">Glutamate-gated receptor that probably acts as non-selective cation channel.</text>
</comment>
<evidence type="ECO:0000256" key="6">
    <source>
        <dbReference type="ARBA" id="ARBA00022989"/>
    </source>
</evidence>
<dbReference type="SMART" id="SM00079">
    <property type="entry name" value="PBPe"/>
    <property type="match status" value="1"/>
</dbReference>
<dbReference type="InterPro" id="IPR017103">
    <property type="entry name" value="Iontropic_Glu_rcpt_pln"/>
</dbReference>
<evidence type="ECO:0000313" key="21">
    <source>
        <dbReference type="RefSeq" id="XP_011087613.1"/>
    </source>
</evidence>
<evidence type="ECO:0000259" key="18">
    <source>
        <dbReference type="SMART" id="SM00062"/>
    </source>
</evidence>
<reference evidence="21" key="1">
    <citation type="submission" date="2025-08" db="UniProtKB">
        <authorList>
            <consortium name="RefSeq"/>
        </authorList>
    </citation>
    <scope>IDENTIFICATION</scope>
</reference>
<keyword evidence="6 16" id="KW-1133">Transmembrane helix</keyword>
<evidence type="ECO:0000256" key="14">
    <source>
        <dbReference type="PIRSR" id="PIRSR037090-50"/>
    </source>
</evidence>
<dbReference type="GeneID" id="105169047"/>
<dbReference type="FunCoup" id="A0A6I9TS56">
    <property type="interactions" value="202"/>
</dbReference>
<dbReference type="InterPro" id="IPR001320">
    <property type="entry name" value="Iontro_rcpt_C"/>
</dbReference>
<dbReference type="GO" id="GO:0009611">
    <property type="term" value="P:response to wounding"/>
    <property type="evidence" value="ECO:0007669"/>
    <property type="project" value="UniProtKB-ARBA"/>
</dbReference>
<feature type="transmembrane region" description="Helical" evidence="16">
    <location>
        <begin position="584"/>
        <end position="604"/>
    </location>
</feature>
<dbReference type="SUPFAM" id="SSF53850">
    <property type="entry name" value="Periplasmic binding protein-like II"/>
    <property type="match status" value="1"/>
</dbReference>
<keyword evidence="3 13" id="KW-0813">Transport</keyword>
<dbReference type="CDD" id="cd13686">
    <property type="entry name" value="GluR_Plant"/>
    <property type="match status" value="1"/>
</dbReference>
<evidence type="ECO:0000256" key="17">
    <source>
        <dbReference type="SAM" id="SignalP"/>
    </source>
</evidence>
<keyword evidence="12 13" id="KW-0407">Ion channel</keyword>
<dbReference type="SUPFAM" id="SSF53822">
    <property type="entry name" value="Periplasmic binding protein-like I"/>
    <property type="match status" value="1"/>
</dbReference>
<gene>
    <name evidence="21" type="primary">LOC105169047</name>
</gene>
<feature type="domain" description="Ionotropic glutamate receptor C-terminal" evidence="19">
    <location>
        <begin position="465"/>
        <end position="802"/>
    </location>
</feature>
<feature type="disulfide bond" evidence="14">
    <location>
        <begin position="751"/>
        <end position="805"/>
    </location>
</feature>
<evidence type="ECO:0000256" key="7">
    <source>
        <dbReference type="ARBA" id="ARBA00023065"/>
    </source>
</evidence>
<evidence type="ECO:0000256" key="10">
    <source>
        <dbReference type="ARBA" id="ARBA00023180"/>
    </source>
</evidence>
<feature type="transmembrane region" description="Helical" evidence="16">
    <location>
        <begin position="821"/>
        <end position="844"/>
    </location>
</feature>
<dbReference type="FunFam" id="3.40.190.10:FF:000054">
    <property type="entry name" value="Glutamate receptor"/>
    <property type="match status" value="1"/>
</dbReference>
<sequence length="930" mass="102885">MNLLSLLVLFSCLFVGGFSADKVSRPEFVKIGSIFSFGTIIGKVAKIAMKAAVEDVNSDPTILGGTKLVFSMHDSNYSGFLGIIGGLKYMETNTVAIIGPQASGMAHILSHLANELHIPMLSFTALDPSLASLQYPYFIQTAPNDLFQMTAIADMLSHFGYREVVVVYPDDEQNRGSITALGEKLAERSCRITYKALLSPEALATSEEIMNELVKVSMMESRVIIVSAFAVIGLKIFRAANRLRMMDRGYVWIATAWLSTVLDSTMVSGEVAKSIQGVLTFRPHTPDSERKKAFLARWDELSNSSIRLNPYGLYAYDTVWMIASAVKVFLENGGSISFSNISSLNGLGGGTLSLGSLSRFDGGKQLLSNILLMNTTGLTGRIAFDSDKSMIRPAYDVLNVIGNGYRQIGYWSNYSGLSVVPPEVLYTKPPNRSSSSQQLRGVVWPGGTTVKPRGWVFPHNGRQLRIGVPDRVSYKAFISKDDSTNEIHGYCIDVFLAAINLLPYAVPHEFILFGNKHDNPNYAELVNMIASNELDAVVGDVAIVTDRTKIVDFTQPYIESGLVVVAPVRKLNSSPWAFLRPFTLTMWAVTGAFFLIVGAVIWILEHRINDDFRGPPKKQFITILWFGFSTMFFAHRENTLSTLGRMVLIIWLFVVLIITSSYTASLTSILTVQQLAPSITGIESLIKSHHRIGYQVGSFAENYLNEELSVPKSRLVPLGSPEDYADALKTGRVAAVVDERPYIDLFLSYYCTFQAVGQEFTKSGWGFAFPRDSPLAMDMSTAILTLSENGELQKIHDKWLNTRACWPASAGDVEQLNLKSFWGLFLICGIACLIALLLYFCSIIQKFKQYFRQQPQPSLQSSSRSIRIQRFLSFADEKEGESRSRSKRKQMEALSGRRSGRQLPKSSGSVSNDAGIFPEGQNGNASAYFN</sequence>
<dbReference type="InterPro" id="IPR028082">
    <property type="entry name" value="Peripla_BP_I"/>
</dbReference>
<evidence type="ECO:0000256" key="15">
    <source>
        <dbReference type="SAM" id="MobiDB-lite"/>
    </source>
</evidence>
<dbReference type="FunFam" id="3.40.50.2300:FF:000081">
    <property type="entry name" value="Glutamate receptor"/>
    <property type="match status" value="1"/>
</dbReference>
<proteinExistence type="inferred from homology"/>
<evidence type="ECO:0000256" key="3">
    <source>
        <dbReference type="ARBA" id="ARBA00022448"/>
    </source>
</evidence>
<evidence type="ECO:0000256" key="9">
    <source>
        <dbReference type="ARBA" id="ARBA00023170"/>
    </source>
</evidence>
<dbReference type="Proteomes" id="UP000504604">
    <property type="component" value="Linkage group LG8"/>
</dbReference>
<feature type="region of interest" description="Disordered" evidence="15">
    <location>
        <begin position="877"/>
        <end position="930"/>
    </location>
</feature>
<dbReference type="KEGG" id="sind:105169047"/>
<dbReference type="InterPro" id="IPR001828">
    <property type="entry name" value="ANF_lig-bd_rcpt"/>
</dbReference>
<dbReference type="InParanoid" id="A0A6I9TS56"/>
<dbReference type="InterPro" id="IPR044440">
    <property type="entry name" value="GABAb_receptor_plant_PBP1"/>
</dbReference>
<evidence type="ECO:0000256" key="13">
    <source>
        <dbReference type="PIRNR" id="PIRNR037090"/>
    </source>
</evidence>
<keyword evidence="7 13" id="KW-0406">Ion transport</keyword>
<name>A0A6I9TS56_SESIN</name>
<feature type="compositionally biased region" description="Polar residues" evidence="15">
    <location>
        <begin position="921"/>
        <end position="930"/>
    </location>
</feature>
<evidence type="ECO:0000256" key="1">
    <source>
        <dbReference type="ARBA" id="ARBA00004141"/>
    </source>
</evidence>
<dbReference type="FunFam" id="1.10.287.70:FF:000037">
    <property type="entry name" value="Glutamate receptor"/>
    <property type="match status" value="1"/>
</dbReference>
<evidence type="ECO:0000256" key="5">
    <source>
        <dbReference type="ARBA" id="ARBA00022729"/>
    </source>
</evidence>
<keyword evidence="5 17" id="KW-0732">Signal</keyword>
<dbReference type="InterPro" id="IPR019594">
    <property type="entry name" value="Glu/Gly-bd"/>
</dbReference>
<feature type="chain" id="PRO_5026801593" description="Glutamate receptor" evidence="17">
    <location>
        <begin position="21"/>
        <end position="930"/>
    </location>
</feature>
<keyword evidence="20" id="KW-1185">Reference proteome</keyword>
<keyword evidence="10" id="KW-0325">Glycoprotein</keyword>
<evidence type="ECO:0000256" key="8">
    <source>
        <dbReference type="ARBA" id="ARBA00023136"/>
    </source>
</evidence>
<dbReference type="PIRSF" id="PIRSF037090">
    <property type="entry name" value="Iontro_Glu-like_rcpt_pln"/>
    <property type="match status" value="1"/>
</dbReference>
<dbReference type="InterPro" id="IPR001638">
    <property type="entry name" value="Solute-binding_3/MltF_N"/>
</dbReference>
<dbReference type="FunFam" id="3.40.190.10:FF:000175">
    <property type="entry name" value="Glutamate receptor"/>
    <property type="match status" value="1"/>
</dbReference>
<dbReference type="Pfam" id="PF01094">
    <property type="entry name" value="ANF_receptor"/>
    <property type="match status" value="1"/>
</dbReference>
<feature type="signal peptide" evidence="17">
    <location>
        <begin position="1"/>
        <end position="20"/>
    </location>
</feature>
<evidence type="ECO:0000256" key="4">
    <source>
        <dbReference type="ARBA" id="ARBA00022692"/>
    </source>
</evidence>
<keyword evidence="14" id="KW-1015">Disulfide bond</keyword>
<dbReference type="Gene3D" id="3.40.190.10">
    <property type="entry name" value="Periplasmic binding protein-like II"/>
    <property type="match status" value="3"/>
</dbReference>
<evidence type="ECO:0000259" key="19">
    <source>
        <dbReference type="SMART" id="SM00079"/>
    </source>
</evidence>
<feature type="domain" description="Solute-binding protein family 3/N-terminal" evidence="18">
    <location>
        <begin position="463"/>
        <end position="803"/>
    </location>
</feature>
<dbReference type="Gramene" id="SIN_1022849.t">
    <property type="protein sequence ID" value="SIN_1022849.t"/>
    <property type="gene ID" value="SIN_1022849"/>
</dbReference>
<dbReference type="GO" id="GO:1901701">
    <property type="term" value="P:cellular response to oxygen-containing compound"/>
    <property type="evidence" value="ECO:0007669"/>
    <property type="project" value="UniProtKB-ARBA"/>
</dbReference>